<dbReference type="InterPro" id="IPR007569">
    <property type="entry name" value="DUF559"/>
</dbReference>
<organism evidence="2 3">
    <name type="scientific">Tsukamurella tyrosinosolvens</name>
    <dbReference type="NCBI Taxonomy" id="57704"/>
    <lineage>
        <taxon>Bacteria</taxon>
        <taxon>Bacillati</taxon>
        <taxon>Actinomycetota</taxon>
        <taxon>Actinomycetes</taxon>
        <taxon>Mycobacteriales</taxon>
        <taxon>Tsukamurellaceae</taxon>
        <taxon>Tsukamurella</taxon>
    </lineage>
</organism>
<dbReference type="AlphaFoldDB" id="A0A1H4L9N5"/>
<dbReference type="Pfam" id="PF04480">
    <property type="entry name" value="DUF559"/>
    <property type="match status" value="1"/>
</dbReference>
<keyword evidence="2" id="KW-0540">Nuclease</keyword>
<sequence length="296" mass="32645">MSVGDPISALVRPMGMGVPTRELVPYATPYEIRARYQQVIRGVRMPAGRPVTFRDLIDAALLLYPDAVFCGWTAAALHGVAYCADRPIEVWFPLPRRRQGIVIRGGAMPDADVIVVDGLRLTTGARTFVDIARFTDGDDAVVGADQCLRVRDDGRSVTTVQDVADYLDAHAHLHRSRRVRAVLAEADGGAESPPETHLRLLLHRAGLTMFATQIVIDGGRYRLDLGADEYKVAVEYDGRDHADPGQQSLDATRRNTLRHDYGWEVIVVTAKILSEGRDEMLRQVRSALDERAHAAA</sequence>
<evidence type="ECO:0000313" key="2">
    <source>
        <dbReference type="EMBL" id="SEB67459.1"/>
    </source>
</evidence>
<accession>A0A1H4L9N5</accession>
<dbReference type="GO" id="GO:0004519">
    <property type="term" value="F:endonuclease activity"/>
    <property type="evidence" value="ECO:0007669"/>
    <property type="project" value="UniProtKB-KW"/>
</dbReference>
<keyword evidence="2" id="KW-0378">Hydrolase</keyword>
<evidence type="ECO:0000259" key="1">
    <source>
        <dbReference type="Pfam" id="PF04480"/>
    </source>
</evidence>
<protein>
    <submittedName>
        <fullName evidence="2">Very-short-patch-repair endonuclease</fullName>
    </submittedName>
</protein>
<dbReference type="RefSeq" id="WP_170181047.1">
    <property type="nucleotide sequence ID" value="NZ_FNSA01000003.1"/>
</dbReference>
<dbReference type="EMBL" id="FNSA01000003">
    <property type="protein sequence ID" value="SEB67459.1"/>
    <property type="molecule type" value="Genomic_DNA"/>
</dbReference>
<gene>
    <name evidence="2" type="ORF">SAMN04489793_0506</name>
</gene>
<keyword evidence="2" id="KW-0255">Endonuclease</keyword>
<proteinExistence type="predicted"/>
<name>A0A1H4L9N5_TSUTY</name>
<keyword evidence="3" id="KW-1185">Reference proteome</keyword>
<reference evidence="3" key="1">
    <citation type="submission" date="2016-10" db="EMBL/GenBank/DDBJ databases">
        <authorList>
            <person name="Varghese N."/>
            <person name="Submissions S."/>
        </authorList>
    </citation>
    <scope>NUCLEOTIDE SEQUENCE [LARGE SCALE GENOMIC DNA]</scope>
    <source>
        <strain evidence="3">DSM 44234</strain>
    </source>
</reference>
<dbReference type="STRING" id="57704.SAMN04489793_0506"/>
<dbReference type="Proteomes" id="UP000182241">
    <property type="component" value="Unassembled WGS sequence"/>
</dbReference>
<evidence type="ECO:0000313" key="3">
    <source>
        <dbReference type="Proteomes" id="UP000182241"/>
    </source>
</evidence>
<dbReference type="Gene3D" id="3.40.960.10">
    <property type="entry name" value="VSR Endonuclease"/>
    <property type="match status" value="1"/>
</dbReference>
<dbReference type="SUPFAM" id="SSF52980">
    <property type="entry name" value="Restriction endonuclease-like"/>
    <property type="match status" value="1"/>
</dbReference>
<feature type="domain" description="DUF559" evidence="1">
    <location>
        <begin position="207"/>
        <end position="287"/>
    </location>
</feature>
<dbReference type="InterPro" id="IPR011335">
    <property type="entry name" value="Restrct_endonuc-II-like"/>
</dbReference>